<protein>
    <submittedName>
        <fullName evidence="1">Uncharacterized protein</fullName>
    </submittedName>
</protein>
<evidence type="ECO:0000313" key="1">
    <source>
        <dbReference type="EMBL" id="JAH98972.1"/>
    </source>
</evidence>
<reference evidence="1" key="1">
    <citation type="submission" date="2014-11" db="EMBL/GenBank/DDBJ databases">
        <authorList>
            <person name="Amaro Gonzalez C."/>
        </authorList>
    </citation>
    <scope>NUCLEOTIDE SEQUENCE</scope>
</reference>
<reference evidence="1" key="2">
    <citation type="journal article" date="2015" name="Fish Shellfish Immunol.">
        <title>Early steps in the European eel (Anguilla anguilla)-Vibrio vulnificus interaction in the gills: Role of the RtxA13 toxin.</title>
        <authorList>
            <person name="Callol A."/>
            <person name="Pajuelo D."/>
            <person name="Ebbesson L."/>
            <person name="Teles M."/>
            <person name="MacKenzie S."/>
            <person name="Amaro C."/>
        </authorList>
    </citation>
    <scope>NUCLEOTIDE SEQUENCE</scope>
</reference>
<dbReference type="AlphaFoldDB" id="A0A0E9X8B2"/>
<dbReference type="EMBL" id="GBXM01009605">
    <property type="protein sequence ID" value="JAH98972.1"/>
    <property type="molecule type" value="Transcribed_RNA"/>
</dbReference>
<name>A0A0E9X8B2_ANGAN</name>
<proteinExistence type="predicted"/>
<organism evidence="1">
    <name type="scientific">Anguilla anguilla</name>
    <name type="common">European freshwater eel</name>
    <name type="synonym">Muraena anguilla</name>
    <dbReference type="NCBI Taxonomy" id="7936"/>
    <lineage>
        <taxon>Eukaryota</taxon>
        <taxon>Metazoa</taxon>
        <taxon>Chordata</taxon>
        <taxon>Craniata</taxon>
        <taxon>Vertebrata</taxon>
        <taxon>Euteleostomi</taxon>
        <taxon>Actinopterygii</taxon>
        <taxon>Neopterygii</taxon>
        <taxon>Teleostei</taxon>
        <taxon>Anguilliformes</taxon>
        <taxon>Anguillidae</taxon>
        <taxon>Anguilla</taxon>
    </lineage>
</organism>
<sequence length="90" mass="10153">MPYDKQHSQTAVRMSLQNQHCGTLRSSGLWQKHQLSCSSAVIYTYIIVLLLDSPTLQSAQSALLYLRFQATQFPPNTMVLRKTNVCSVHA</sequence>
<accession>A0A0E9X8B2</accession>